<reference evidence="1 2" key="1">
    <citation type="submission" date="2015-08" db="EMBL/GenBank/DDBJ databases">
        <title>Next Generation Sequencing and Analysis of the Genome of Puccinia sorghi L Schw, the Causal Agent of Maize Common Rust.</title>
        <authorList>
            <person name="Rochi L."/>
            <person name="Burguener G."/>
            <person name="Darino M."/>
            <person name="Turjanski A."/>
            <person name="Kreff E."/>
            <person name="Dieguez M.J."/>
            <person name="Sacco F."/>
        </authorList>
    </citation>
    <scope>NUCLEOTIDE SEQUENCE [LARGE SCALE GENOMIC DNA]</scope>
    <source>
        <strain evidence="1 2">RO10H11247</strain>
    </source>
</reference>
<comment type="caution">
    <text evidence="1">The sequence shown here is derived from an EMBL/GenBank/DDBJ whole genome shotgun (WGS) entry which is preliminary data.</text>
</comment>
<dbReference type="VEuPathDB" id="FungiDB:VP01_506g4"/>
<organism evidence="1 2">
    <name type="scientific">Puccinia sorghi</name>
    <dbReference type="NCBI Taxonomy" id="27349"/>
    <lineage>
        <taxon>Eukaryota</taxon>
        <taxon>Fungi</taxon>
        <taxon>Dikarya</taxon>
        <taxon>Basidiomycota</taxon>
        <taxon>Pucciniomycotina</taxon>
        <taxon>Pucciniomycetes</taxon>
        <taxon>Pucciniales</taxon>
        <taxon>Pucciniaceae</taxon>
        <taxon>Puccinia</taxon>
    </lineage>
</organism>
<evidence type="ECO:0000313" key="2">
    <source>
        <dbReference type="Proteomes" id="UP000037035"/>
    </source>
</evidence>
<keyword evidence="2" id="KW-1185">Reference proteome</keyword>
<gene>
    <name evidence="1" type="ORF">VP01_506g4</name>
</gene>
<dbReference type="AlphaFoldDB" id="A0A0L6ULG1"/>
<name>A0A0L6ULG1_9BASI</name>
<dbReference type="EMBL" id="LAVV01010242">
    <property type="protein sequence ID" value="KNZ49356.1"/>
    <property type="molecule type" value="Genomic_DNA"/>
</dbReference>
<protein>
    <submittedName>
        <fullName evidence="1">Uncharacterized protein</fullName>
    </submittedName>
</protein>
<dbReference type="Proteomes" id="UP000037035">
    <property type="component" value="Unassembled WGS sequence"/>
</dbReference>
<evidence type="ECO:0000313" key="1">
    <source>
        <dbReference type="EMBL" id="KNZ49356.1"/>
    </source>
</evidence>
<proteinExistence type="predicted"/>
<dbReference type="PANTHER" id="PTHR34409">
    <property type="entry name" value="SET DOMAIN-CONTAINING PROTEIN"/>
    <property type="match status" value="1"/>
</dbReference>
<dbReference type="PANTHER" id="PTHR34409:SF1">
    <property type="entry name" value="MYB-LIKE DOMAIN-CONTAINING PROTEIN"/>
    <property type="match status" value="1"/>
</dbReference>
<accession>A0A0L6ULG1</accession>
<sequence>MPFEIGEMIGTGGISFPKATWPCKGFSGLQGSQVPLVTAVNVLPLGLHKWALIPTQYNNYAELNNQAIQELDPLKIMFWALVNHKKPTAIDKQAKTLACDDTDSADDGFRRQ</sequence>